<gene>
    <name evidence="1" type="ORF">GTP77_19845</name>
</gene>
<name>A0A7X4KPT2_9BURK</name>
<reference evidence="1 2" key="1">
    <citation type="submission" date="2019-12" db="EMBL/GenBank/DDBJ databases">
        <title>Novel species isolated from a subtropical stream in China.</title>
        <authorList>
            <person name="Lu H."/>
        </authorList>
    </citation>
    <scope>NUCLEOTIDE SEQUENCE [LARGE SCALE GENOMIC DNA]</scope>
    <source>
        <strain evidence="1 2">FT127W</strain>
    </source>
</reference>
<dbReference type="EMBL" id="WWCU01000024">
    <property type="protein sequence ID" value="MYN09581.1"/>
    <property type="molecule type" value="Genomic_DNA"/>
</dbReference>
<comment type="caution">
    <text evidence="1">The sequence shown here is derived from an EMBL/GenBank/DDBJ whole genome shotgun (WGS) entry which is preliminary data.</text>
</comment>
<evidence type="ECO:0000313" key="2">
    <source>
        <dbReference type="Proteomes" id="UP000450676"/>
    </source>
</evidence>
<sequence>AELAEAEARARQGASPQAQARARAVAEAETMLSCAHCGIFFPASEAVRRGGRDFCSQAHAEQPAS</sequence>
<organism evidence="1 2">
    <name type="scientific">Pseudoduganella aquatica</name>
    <dbReference type="NCBI Taxonomy" id="2660641"/>
    <lineage>
        <taxon>Bacteria</taxon>
        <taxon>Pseudomonadati</taxon>
        <taxon>Pseudomonadota</taxon>
        <taxon>Betaproteobacteria</taxon>
        <taxon>Burkholderiales</taxon>
        <taxon>Oxalobacteraceae</taxon>
        <taxon>Telluria group</taxon>
        <taxon>Pseudoduganella</taxon>
    </lineage>
</organism>
<accession>A0A7X4KPT2</accession>
<dbReference type="RefSeq" id="WP_161073873.1">
    <property type="nucleotide sequence ID" value="NZ_WWCU01000024.1"/>
</dbReference>
<dbReference type="Proteomes" id="UP000450676">
    <property type="component" value="Unassembled WGS sequence"/>
</dbReference>
<proteinExistence type="predicted"/>
<dbReference type="AlphaFoldDB" id="A0A7X4KPT2"/>
<dbReference type="NCBIfam" id="NF041023">
    <property type="entry name" value="PP0621_fam"/>
    <property type="match status" value="1"/>
</dbReference>
<evidence type="ECO:0000313" key="1">
    <source>
        <dbReference type="EMBL" id="MYN09581.1"/>
    </source>
</evidence>
<protein>
    <submittedName>
        <fullName evidence="1">Uncharacterized protein</fullName>
    </submittedName>
</protein>
<feature type="non-terminal residue" evidence="1">
    <location>
        <position position="1"/>
    </location>
</feature>
<dbReference type="InterPro" id="IPR049708">
    <property type="entry name" value="PP0621-like"/>
</dbReference>
<keyword evidence="2" id="KW-1185">Reference proteome</keyword>